<sequence>MNDFTGPWFWVIVLLTITVIYLLVVSFKQRKQLDILLKDSKRDSEINKTVDCQCQGPKVCKNKISVPVKSYYSGQSFGHLLISRKCPNLKFYQDNPAFHKWSMLSGDDYIWVDSIMEESEKPVD</sequence>
<keyword evidence="1" id="KW-0472">Membrane</keyword>
<evidence type="ECO:0000256" key="1">
    <source>
        <dbReference type="SAM" id="Phobius"/>
    </source>
</evidence>
<keyword evidence="1" id="KW-1133">Transmembrane helix</keyword>
<dbReference type="Proteomes" id="UP000034920">
    <property type="component" value="Unassembled WGS sequence"/>
</dbReference>
<dbReference type="AlphaFoldDB" id="A0A0G0XBW3"/>
<feature type="transmembrane region" description="Helical" evidence="1">
    <location>
        <begin position="6"/>
        <end position="27"/>
    </location>
</feature>
<reference evidence="2 3" key="1">
    <citation type="journal article" date="2015" name="Nature">
        <title>rRNA introns, odd ribosomes, and small enigmatic genomes across a large radiation of phyla.</title>
        <authorList>
            <person name="Brown C.T."/>
            <person name="Hug L.A."/>
            <person name="Thomas B.C."/>
            <person name="Sharon I."/>
            <person name="Castelle C.J."/>
            <person name="Singh A."/>
            <person name="Wilkins M.J."/>
            <person name="Williams K.H."/>
            <person name="Banfield J.F."/>
        </authorList>
    </citation>
    <scope>NUCLEOTIDE SEQUENCE [LARGE SCALE GENOMIC DNA]</scope>
</reference>
<proteinExistence type="predicted"/>
<gene>
    <name evidence="2" type="ORF">UU80_C0018G0018</name>
</gene>
<accession>A0A0G0XBW3</accession>
<protein>
    <submittedName>
        <fullName evidence="2">Uncharacterized protein</fullName>
    </submittedName>
</protein>
<evidence type="ECO:0000313" key="3">
    <source>
        <dbReference type="Proteomes" id="UP000034920"/>
    </source>
</evidence>
<comment type="caution">
    <text evidence="2">The sequence shown here is derived from an EMBL/GenBank/DDBJ whole genome shotgun (WGS) entry which is preliminary data.</text>
</comment>
<keyword evidence="1" id="KW-0812">Transmembrane</keyword>
<name>A0A0G0XBW3_UNCKA</name>
<dbReference type="EMBL" id="LCCA01000018">
    <property type="protein sequence ID" value="KKS21882.1"/>
    <property type="molecule type" value="Genomic_DNA"/>
</dbReference>
<organism evidence="2 3">
    <name type="scientific">candidate division WWE3 bacterium GW2011_GWA1_41_8</name>
    <dbReference type="NCBI Taxonomy" id="1619103"/>
    <lineage>
        <taxon>Bacteria</taxon>
        <taxon>Katanobacteria</taxon>
    </lineage>
</organism>
<evidence type="ECO:0000313" key="2">
    <source>
        <dbReference type="EMBL" id="KKS21882.1"/>
    </source>
</evidence>